<keyword evidence="2" id="KW-0808">Transferase</keyword>
<keyword evidence="2" id="KW-0328">Glycosyltransferase</keyword>
<dbReference type="InterPro" id="IPR000836">
    <property type="entry name" value="PRTase_dom"/>
</dbReference>
<feature type="domain" description="Phosphoribosyltransferase" evidence="1">
    <location>
        <begin position="11"/>
        <end position="165"/>
    </location>
</feature>
<accession>A0A1I2JWK6</accession>
<sequence>MLPDLPLNIQNQILNRQQTIQKIRRMAYEIYERNLEDEEIVFAGVYDRGYLLANLLYIEFQQVSPIPAHLVTITLDKFAPTQSEVKLDCEIDFVKGKTIILIDDVLNTGRTFAYALRPFLKTEIKKLQTAVLIDRGGHQLFPLSANYSGYELSTTIRQHIHVELADEEKFGVYLY</sequence>
<organism evidence="2 3">
    <name type="scientific">Thermoflexibacter ruber</name>
    <dbReference type="NCBI Taxonomy" id="1003"/>
    <lineage>
        <taxon>Bacteria</taxon>
        <taxon>Pseudomonadati</taxon>
        <taxon>Bacteroidota</taxon>
        <taxon>Cytophagia</taxon>
        <taxon>Cytophagales</taxon>
        <taxon>Thermoflexibacteraceae</taxon>
        <taxon>Thermoflexibacter</taxon>
    </lineage>
</organism>
<dbReference type="InterPro" id="IPR050137">
    <property type="entry name" value="PyrR_bifunctional"/>
</dbReference>
<protein>
    <submittedName>
        <fullName evidence="2">Pyrimidine operon attenuation protein / uracil phosphoribosyltransferase</fullName>
    </submittedName>
</protein>
<dbReference type="PANTHER" id="PTHR11608">
    <property type="entry name" value="BIFUNCTIONAL PROTEIN PYRR"/>
    <property type="match status" value="1"/>
</dbReference>
<dbReference type="GO" id="GO:0016757">
    <property type="term" value="F:glycosyltransferase activity"/>
    <property type="evidence" value="ECO:0007669"/>
    <property type="project" value="UniProtKB-KW"/>
</dbReference>
<dbReference type="STRING" id="1003.SAMN04488541_10726"/>
<dbReference type="AlphaFoldDB" id="A0A1I2JWK6"/>
<dbReference type="Proteomes" id="UP000199513">
    <property type="component" value="Unassembled WGS sequence"/>
</dbReference>
<dbReference type="PANTHER" id="PTHR11608:SF0">
    <property type="entry name" value="BIFUNCTIONAL PROTEIN PYRR"/>
    <property type="match status" value="1"/>
</dbReference>
<name>A0A1I2JWK6_9BACT</name>
<evidence type="ECO:0000259" key="1">
    <source>
        <dbReference type="Pfam" id="PF00156"/>
    </source>
</evidence>
<dbReference type="RefSeq" id="WP_177217498.1">
    <property type="nucleotide sequence ID" value="NZ_FONY01000072.1"/>
</dbReference>
<evidence type="ECO:0000313" key="2">
    <source>
        <dbReference type="EMBL" id="SFF59232.1"/>
    </source>
</evidence>
<proteinExistence type="predicted"/>
<dbReference type="CDD" id="cd06223">
    <property type="entry name" value="PRTases_typeI"/>
    <property type="match status" value="1"/>
</dbReference>
<dbReference type="EMBL" id="FONY01000072">
    <property type="protein sequence ID" value="SFF59232.1"/>
    <property type="molecule type" value="Genomic_DNA"/>
</dbReference>
<reference evidence="2 3" key="1">
    <citation type="submission" date="2016-10" db="EMBL/GenBank/DDBJ databases">
        <authorList>
            <person name="de Groot N.N."/>
        </authorList>
    </citation>
    <scope>NUCLEOTIDE SEQUENCE [LARGE SCALE GENOMIC DNA]</scope>
    <source>
        <strain>GEY</strain>
        <strain evidence="3">DSM 9560</strain>
    </source>
</reference>
<dbReference type="InterPro" id="IPR029057">
    <property type="entry name" value="PRTase-like"/>
</dbReference>
<dbReference type="Gene3D" id="3.40.50.2020">
    <property type="match status" value="1"/>
</dbReference>
<keyword evidence="3" id="KW-1185">Reference proteome</keyword>
<gene>
    <name evidence="2" type="ORF">SAMN04488541_10726</name>
</gene>
<evidence type="ECO:0000313" key="3">
    <source>
        <dbReference type="Proteomes" id="UP000199513"/>
    </source>
</evidence>
<dbReference type="SUPFAM" id="SSF53271">
    <property type="entry name" value="PRTase-like"/>
    <property type="match status" value="1"/>
</dbReference>
<dbReference type="Pfam" id="PF00156">
    <property type="entry name" value="Pribosyltran"/>
    <property type="match status" value="1"/>
</dbReference>